<dbReference type="Gene3D" id="2.130.10.10">
    <property type="entry name" value="YVTN repeat-like/Quinoprotein amine dehydrogenase"/>
    <property type="match status" value="1"/>
</dbReference>
<keyword evidence="3" id="KW-0217">Developmental protein</keyword>
<dbReference type="InterPro" id="IPR001627">
    <property type="entry name" value="Semap_dom"/>
</dbReference>
<dbReference type="InterPro" id="IPR007110">
    <property type="entry name" value="Ig-like_dom"/>
</dbReference>
<evidence type="ECO:0000256" key="4">
    <source>
        <dbReference type="ARBA" id="ARBA00022525"/>
    </source>
</evidence>
<evidence type="ECO:0000256" key="10">
    <source>
        <dbReference type="ARBA" id="ARBA00023319"/>
    </source>
</evidence>
<dbReference type="GO" id="GO:0005576">
    <property type="term" value="C:extracellular region"/>
    <property type="evidence" value="ECO:0007669"/>
    <property type="project" value="UniProtKB-SubCell"/>
</dbReference>
<dbReference type="InterPro" id="IPR036179">
    <property type="entry name" value="Ig-like_dom_sf"/>
</dbReference>
<evidence type="ECO:0000256" key="8">
    <source>
        <dbReference type="ARBA" id="ARBA00023157"/>
    </source>
</evidence>
<dbReference type="InterPro" id="IPR015943">
    <property type="entry name" value="WD40/YVTN_repeat-like_dom_sf"/>
</dbReference>
<keyword evidence="6" id="KW-0221">Differentiation</keyword>
<keyword evidence="4" id="KW-0964">Secreted</keyword>
<protein>
    <recommendedName>
        <fullName evidence="11">Semaphorin-2A</fullName>
    </recommendedName>
</protein>
<reference evidence="16" key="1">
    <citation type="submission" date="2024-04" db="UniProtKB">
        <authorList>
            <consortium name="EnsemblMetazoa"/>
        </authorList>
    </citation>
    <scope>IDENTIFICATION</scope>
    <source>
        <strain evidence="16">EBRO</strain>
    </source>
</reference>
<evidence type="ECO:0000259" key="14">
    <source>
        <dbReference type="PROSITE" id="PS50835"/>
    </source>
</evidence>
<proteinExistence type="inferred from homology"/>
<name>A0AAG5DE61_ANOAO</name>
<evidence type="ECO:0000256" key="1">
    <source>
        <dbReference type="ARBA" id="ARBA00004613"/>
    </source>
</evidence>
<evidence type="ECO:0000259" key="15">
    <source>
        <dbReference type="PROSITE" id="PS51004"/>
    </source>
</evidence>
<comment type="similarity">
    <text evidence="2">Belongs to the semaphorin family.</text>
</comment>
<dbReference type="SMART" id="SM00630">
    <property type="entry name" value="Sema"/>
    <property type="match status" value="1"/>
</dbReference>
<dbReference type="Gene3D" id="3.30.1680.10">
    <property type="entry name" value="ligand-binding face of the semaphorins, domain 2"/>
    <property type="match status" value="1"/>
</dbReference>
<dbReference type="SUPFAM" id="SSF101912">
    <property type="entry name" value="Sema domain"/>
    <property type="match status" value="1"/>
</dbReference>
<dbReference type="InterPro" id="IPR013783">
    <property type="entry name" value="Ig-like_fold"/>
</dbReference>
<organism evidence="16 17">
    <name type="scientific">Anopheles atroparvus</name>
    <name type="common">European mosquito</name>
    <dbReference type="NCBI Taxonomy" id="41427"/>
    <lineage>
        <taxon>Eukaryota</taxon>
        <taxon>Metazoa</taxon>
        <taxon>Ecdysozoa</taxon>
        <taxon>Arthropoda</taxon>
        <taxon>Hexapoda</taxon>
        <taxon>Insecta</taxon>
        <taxon>Pterygota</taxon>
        <taxon>Neoptera</taxon>
        <taxon>Endopterygota</taxon>
        <taxon>Diptera</taxon>
        <taxon>Nematocera</taxon>
        <taxon>Culicoidea</taxon>
        <taxon>Culicidae</taxon>
        <taxon>Anophelinae</taxon>
        <taxon>Anopheles</taxon>
    </lineage>
</organism>
<dbReference type="Proteomes" id="UP000075880">
    <property type="component" value="Unassembled WGS sequence"/>
</dbReference>
<evidence type="ECO:0000256" key="9">
    <source>
        <dbReference type="ARBA" id="ARBA00023180"/>
    </source>
</evidence>
<evidence type="ECO:0000256" key="11">
    <source>
        <dbReference type="ARBA" id="ARBA00074148"/>
    </source>
</evidence>
<evidence type="ECO:0000256" key="13">
    <source>
        <dbReference type="SAM" id="MobiDB-lite"/>
    </source>
</evidence>
<dbReference type="PANTHER" id="PTHR11036:SF90">
    <property type="entry name" value="SEMAPHORIN 2B, ISOFORM D-RELATED"/>
    <property type="match status" value="1"/>
</dbReference>
<dbReference type="InterPro" id="IPR027231">
    <property type="entry name" value="Semaphorin"/>
</dbReference>
<evidence type="ECO:0000256" key="5">
    <source>
        <dbReference type="ARBA" id="ARBA00022729"/>
    </source>
</evidence>
<dbReference type="GO" id="GO:0030215">
    <property type="term" value="F:semaphorin receptor binding"/>
    <property type="evidence" value="ECO:0007669"/>
    <property type="project" value="InterPro"/>
</dbReference>
<evidence type="ECO:0000256" key="12">
    <source>
        <dbReference type="PROSITE-ProRule" id="PRU00352"/>
    </source>
</evidence>
<keyword evidence="9" id="KW-0325">Glycoprotein</keyword>
<dbReference type="InterPro" id="IPR036352">
    <property type="entry name" value="Semap_dom_sf"/>
</dbReference>
<feature type="domain" description="Ig-like" evidence="14">
    <location>
        <begin position="615"/>
        <end position="679"/>
    </location>
</feature>
<evidence type="ECO:0000256" key="6">
    <source>
        <dbReference type="ARBA" id="ARBA00022782"/>
    </source>
</evidence>
<dbReference type="GO" id="GO:0030335">
    <property type="term" value="P:positive regulation of cell migration"/>
    <property type="evidence" value="ECO:0007669"/>
    <property type="project" value="TreeGrafter"/>
</dbReference>
<dbReference type="FunFam" id="2.130.10.10:FF:000369">
    <property type="entry name" value="semaphorin-2A isoform X1"/>
    <property type="match status" value="1"/>
</dbReference>
<accession>A0AAG5DE61</accession>
<dbReference type="PANTHER" id="PTHR11036">
    <property type="entry name" value="SEMAPHORIN"/>
    <property type="match status" value="1"/>
</dbReference>
<dbReference type="CDD" id="cd11238">
    <property type="entry name" value="Sema_2A"/>
    <property type="match status" value="1"/>
</dbReference>
<keyword evidence="8" id="KW-1015">Disulfide bond</keyword>
<comment type="caution">
    <text evidence="12">Lacks conserved residue(s) required for the propagation of feature annotation.</text>
</comment>
<feature type="domain" description="Sema" evidence="15">
    <location>
        <begin position="75"/>
        <end position="554"/>
    </location>
</feature>
<evidence type="ECO:0000256" key="2">
    <source>
        <dbReference type="ARBA" id="ARBA00009492"/>
    </source>
</evidence>
<evidence type="ECO:0000256" key="7">
    <source>
        <dbReference type="ARBA" id="ARBA00022902"/>
    </source>
</evidence>
<dbReference type="Pfam" id="PF01403">
    <property type="entry name" value="Sema"/>
    <property type="match status" value="1"/>
</dbReference>
<feature type="region of interest" description="Disordered" evidence="13">
    <location>
        <begin position="1"/>
        <end position="24"/>
    </location>
</feature>
<dbReference type="PROSITE" id="PS51004">
    <property type="entry name" value="SEMA"/>
    <property type="match status" value="1"/>
</dbReference>
<dbReference type="GO" id="GO:0045499">
    <property type="term" value="F:chemorepellent activity"/>
    <property type="evidence" value="ECO:0007669"/>
    <property type="project" value="TreeGrafter"/>
</dbReference>
<dbReference type="SUPFAM" id="SSF48726">
    <property type="entry name" value="Immunoglobulin"/>
    <property type="match status" value="1"/>
</dbReference>
<dbReference type="GO" id="GO:0007411">
    <property type="term" value="P:axon guidance"/>
    <property type="evidence" value="ECO:0007669"/>
    <property type="project" value="TreeGrafter"/>
</dbReference>
<evidence type="ECO:0000313" key="17">
    <source>
        <dbReference type="Proteomes" id="UP000075880"/>
    </source>
</evidence>
<keyword evidence="5" id="KW-0732">Signal</keyword>
<keyword evidence="7" id="KW-0524">Neurogenesis</keyword>
<dbReference type="AlphaFoldDB" id="A0AAG5DE61"/>
<dbReference type="GO" id="GO:0071526">
    <property type="term" value="P:semaphorin-plexin signaling pathway"/>
    <property type="evidence" value="ECO:0007669"/>
    <property type="project" value="TreeGrafter"/>
</dbReference>
<keyword evidence="17" id="KW-1185">Reference proteome</keyword>
<dbReference type="GO" id="GO:0005886">
    <property type="term" value="C:plasma membrane"/>
    <property type="evidence" value="ECO:0007669"/>
    <property type="project" value="TreeGrafter"/>
</dbReference>
<dbReference type="EnsemblMetazoa" id="ENSAATROPT010091">
    <property type="protein sequence ID" value="ENSAATROPP009114"/>
    <property type="gene ID" value="ENSAATROPG008215"/>
</dbReference>
<dbReference type="PROSITE" id="PS50835">
    <property type="entry name" value="IG_LIKE"/>
    <property type="match status" value="1"/>
</dbReference>
<keyword evidence="10" id="KW-0393">Immunoglobulin domain</keyword>
<evidence type="ECO:0000256" key="3">
    <source>
        <dbReference type="ARBA" id="ARBA00022473"/>
    </source>
</evidence>
<sequence>MLPTSSGAAAASSASSSCSSGRQAPSASCVRLGNCRRVSARLLLAVLLLLFLPADVQGDYENTWNSYYEQPCCGGTANGPFHLRHHGDHVREFQCGKFYYRTFYMDEDRDALYVGAMNRVYKLNLKNISMTSCEKDSMLLDPTGTDIRNCVSRGKSEMFDCKNHIRVIQPMDNGTRLYVCGTNAHSPKDIVIFRNLTHLPRSEYVPGVGLGVAKCPYDPIDNSTAIFVHEGNPGDLPALYSGTNAEFTKADTVIFRADLYEMSTGKKMYNFKRTLKYDSKWLDKPNFVGSFDIGEYVYFFFREIAVEYINCGKAVYSRVARVCKKDTGGKNILNQNWATYLKARLNCSISGEFPFYFNEIQDVYQMPSDKTKFYATFTTSTNGLVGSAVCSFSLGEIHSSFAGKFKEQATSNSAWLPVMSSKIPEPRPGTCVEDTTTLPDAVLNFIRSHPLMDRAVSHDYGNPVFYKRDLILTKLVVDKISIDILNQEYLVYYLATNEGRIYKVVQYFHDGQSRAKLLDIFDVAPNEPIQVMRLSQRYKSLYIGTDSRIKQIDLVMCNRRYDSCYRCVQDPYCGWERNSASCRPYQLGFLQDVGNRTSDICDTNVMRKKIIVTFGQSVHLGCFARVPEILKYQPVTWYHHSKERGRYEVRYSVTKHIETSEGGLVVIAINESDGGRYDCYLGGTLLCSFSLVVDAHRCTAPSKGNDYQKIYSDWCHEFERYKSALKRWEAKQSQCSTNPKDNELDVYQGNSNV</sequence>
<evidence type="ECO:0000313" key="16">
    <source>
        <dbReference type="EnsemblMetazoa" id="ENSAATROPP009114"/>
    </source>
</evidence>
<dbReference type="Gene3D" id="2.60.40.10">
    <property type="entry name" value="Immunoglobulins"/>
    <property type="match status" value="1"/>
</dbReference>
<comment type="subcellular location">
    <subcellularLocation>
        <location evidence="1">Secreted</location>
    </subcellularLocation>
</comment>